<dbReference type="UniPathway" id="UPA00241">
    <property type="reaction ID" value="UER00353"/>
</dbReference>
<dbReference type="GO" id="GO:0015937">
    <property type="term" value="P:coenzyme A biosynthetic process"/>
    <property type="evidence" value="ECO:0007669"/>
    <property type="project" value="UniProtKB-UniRule"/>
</dbReference>
<feature type="binding site" evidence="3">
    <location>
        <position position="341"/>
    </location>
    <ligand>
        <name>CTP</name>
        <dbReference type="ChEBI" id="CHEBI:37563"/>
    </ligand>
</feature>
<dbReference type="Gene3D" id="3.40.50.10300">
    <property type="entry name" value="CoaB-like"/>
    <property type="match status" value="1"/>
</dbReference>
<evidence type="ECO:0000259" key="5">
    <source>
        <dbReference type="Pfam" id="PF02441"/>
    </source>
</evidence>
<dbReference type="EC" id="6.3.2.5" evidence="3"/>
<dbReference type="Pfam" id="PF02441">
    <property type="entry name" value="Flavoprotein"/>
    <property type="match status" value="1"/>
</dbReference>
<feature type="domain" description="DNA/pantothenate metabolism flavoprotein C-terminal" evidence="6">
    <location>
        <begin position="186"/>
        <end position="395"/>
    </location>
</feature>
<comment type="cofactor">
    <cofactor evidence="3">
        <name>FMN</name>
        <dbReference type="ChEBI" id="CHEBI:58210"/>
    </cofactor>
    <text evidence="3">Binds 1 FMN per subunit.</text>
</comment>
<accession>A0A4Y7WX07</accession>
<dbReference type="PANTHER" id="PTHR14359:SF6">
    <property type="entry name" value="PHOSPHOPANTOTHENOYLCYSTEINE DECARBOXYLASE"/>
    <property type="match status" value="1"/>
</dbReference>
<evidence type="ECO:0000256" key="1">
    <source>
        <dbReference type="ARBA" id="ARBA00022793"/>
    </source>
</evidence>
<dbReference type="EC" id="4.1.1.36" evidence="3"/>
<dbReference type="GO" id="GO:0010181">
    <property type="term" value="F:FMN binding"/>
    <property type="evidence" value="ECO:0007669"/>
    <property type="project" value="UniProtKB-UniRule"/>
</dbReference>
<dbReference type="NCBIfam" id="TIGR00521">
    <property type="entry name" value="coaBC_dfp"/>
    <property type="match status" value="1"/>
</dbReference>
<comment type="function">
    <text evidence="4">Catalyzes two steps in the biosynthesis of coenzyme A. In the first step cysteine is conjugated to 4'-phosphopantothenate to form 4-phosphopantothenoylcysteine, in the latter compound is decarboxylated to form 4'-phosphopantotheine.</text>
</comment>
<keyword evidence="3" id="KW-0511">Multifunctional enzyme</keyword>
<dbReference type="GO" id="GO:0046872">
    <property type="term" value="F:metal ion binding"/>
    <property type="evidence" value="ECO:0007669"/>
    <property type="project" value="UniProtKB-KW"/>
</dbReference>
<proteinExistence type="inferred from homology"/>
<comment type="pathway">
    <text evidence="3 4">Cofactor biosynthesis; coenzyme A biosynthesis; CoA from (R)-pantothenate: step 2/5.</text>
</comment>
<dbReference type="SUPFAM" id="SSF102645">
    <property type="entry name" value="CoaB-like"/>
    <property type="match status" value="1"/>
</dbReference>
<feature type="region of interest" description="Phosphopantothenate--cysteine ligase" evidence="3">
    <location>
        <begin position="191"/>
        <end position="404"/>
    </location>
</feature>
<sequence length="404" mass="43974">MLQGKRVVLGVSGGIAAFKSAAFASKLVQAGAEVKVVMTEGAKKFVTPLTFQALTRHPVYDDTFSEPDPSEIAHIQLADWADVIIIAPATANLIGKLANGVADDMLSTMLLATKAPIYLAPAMNVNMYEHPAVQRNMQQLAKDGYRLLEPGAGYLACGWIGKGRMPEPEDLLKTIEVHFTPPSSSLAGKKIVITAGPTQETIDPIRFFTNRSSGKMGYALAKAARDFGGNVTLISGPTSLEKPDGVSVVNVKSAQDMYEAVLAEFSDADVVIKTAAVADYRPRVVHEQKVKKKDGDWVIELERTVDILKTLGEKKESQFLVGFAAESQEVETYAQKKLKEKNADMIVANNVTEEGAGFQIDTNRVTVYFKQGDVKPLPLMTKDEVAHCLIMMISEQLEKGRENQ</sequence>
<comment type="similarity">
    <text evidence="3 4">In the C-terminal section; belongs to the PPC synthetase family.</text>
</comment>
<dbReference type="InterPro" id="IPR005252">
    <property type="entry name" value="CoaBC"/>
</dbReference>
<feature type="active site" description="Proton donor" evidence="3">
    <location>
        <position position="157"/>
    </location>
</feature>
<feature type="binding site" evidence="3">
    <location>
        <position position="279"/>
    </location>
    <ligand>
        <name>CTP</name>
        <dbReference type="ChEBI" id="CHEBI:37563"/>
    </ligand>
</feature>
<dbReference type="GeneID" id="87598030"/>
<keyword evidence="3" id="KW-0460">Magnesium</keyword>
<dbReference type="GO" id="GO:0004633">
    <property type="term" value="F:phosphopantothenoylcysteine decarboxylase activity"/>
    <property type="evidence" value="ECO:0007669"/>
    <property type="project" value="UniProtKB-UniRule"/>
</dbReference>
<comment type="similarity">
    <text evidence="3 4">In the N-terminal section; belongs to the HFCD (homo-oligomeric flavin containing Cys decarboxylase) superfamily.</text>
</comment>
<dbReference type="Gene3D" id="3.40.50.1950">
    <property type="entry name" value="Flavin prenyltransferase-like"/>
    <property type="match status" value="1"/>
</dbReference>
<dbReference type="PANTHER" id="PTHR14359">
    <property type="entry name" value="HOMO-OLIGOMERIC FLAVIN CONTAINING CYS DECARBOXYLASE FAMILY"/>
    <property type="match status" value="1"/>
</dbReference>
<evidence type="ECO:0000256" key="4">
    <source>
        <dbReference type="RuleBase" id="RU364078"/>
    </source>
</evidence>
<feature type="binding site" evidence="3">
    <location>
        <position position="337"/>
    </location>
    <ligand>
        <name>CTP</name>
        <dbReference type="ChEBI" id="CHEBI:37563"/>
    </ligand>
</feature>
<dbReference type="EMBL" id="LILD01000001">
    <property type="protein sequence ID" value="KOO38715.1"/>
    <property type="molecule type" value="Genomic_DNA"/>
</dbReference>
<dbReference type="GO" id="GO:0015941">
    <property type="term" value="P:pantothenate catabolic process"/>
    <property type="evidence" value="ECO:0007669"/>
    <property type="project" value="InterPro"/>
</dbReference>
<keyword evidence="3" id="KW-0479">Metal-binding</keyword>
<dbReference type="InterPro" id="IPR003382">
    <property type="entry name" value="Flavoprotein"/>
</dbReference>
<dbReference type="Pfam" id="PF04127">
    <property type="entry name" value="DFP"/>
    <property type="match status" value="1"/>
</dbReference>
<keyword evidence="2 3" id="KW-0456">Lyase</keyword>
<comment type="pathway">
    <text evidence="3 4">Cofactor biosynthesis; coenzyme A biosynthesis; CoA from (R)-pantothenate: step 3/5.</text>
</comment>
<feature type="binding site" evidence="3">
    <location>
        <position position="289"/>
    </location>
    <ligand>
        <name>CTP</name>
        <dbReference type="ChEBI" id="CHEBI:37563"/>
    </ligand>
</feature>
<protein>
    <recommendedName>
        <fullName evidence="3">Coenzyme A biosynthesis bifunctional protein CoaBC</fullName>
    </recommendedName>
    <alternativeName>
        <fullName evidence="3">DNA/pantothenate metabolism flavoprotein</fullName>
    </alternativeName>
    <alternativeName>
        <fullName evidence="3">Phosphopantothenoylcysteine synthetase/decarboxylase</fullName>
        <shortName evidence="3">PPCS-PPCDC</shortName>
    </alternativeName>
    <domain>
        <recommendedName>
            <fullName evidence="3">Phosphopantothenoylcysteine decarboxylase</fullName>
            <shortName evidence="3">PPC decarboxylase</shortName>
            <shortName evidence="3">PPC-DC</shortName>
            <ecNumber evidence="3">4.1.1.36</ecNumber>
        </recommendedName>
        <alternativeName>
            <fullName evidence="3">CoaC</fullName>
        </alternativeName>
    </domain>
    <domain>
        <recommendedName>
            <fullName evidence="3">Phosphopantothenate--cysteine ligase</fullName>
            <ecNumber evidence="3">6.3.2.5</ecNumber>
        </recommendedName>
        <alternativeName>
            <fullName evidence="3">CoaB</fullName>
        </alternativeName>
        <alternativeName>
            <fullName evidence="3">Phosphopantothenoylcysteine synthetase</fullName>
            <shortName evidence="3">PPC synthetase</shortName>
            <shortName evidence="3">PPC-S</shortName>
        </alternativeName>
    </domain>
</protein>
<comment type="catalytic activity">
    <reaction evidence="3 4">
        <text>N-[(R)-4-phosphopantothenoyl]-L-cysteine + H(+) = (R)-4'-phosphopantetheine + CO2</text>
        <dbReference type="Rhea" id="RHEA:16793"/>
        <dbReference type="ChEBI" id="CHEBI:15378"/>
        <dbReference type="ChEBI" id="CHEBI:16526"/>
        <dbReference type="ChEBI" id="CHEBI:59458"/>
        <dbReference type="ChEBI" id="CHEBI:61723"/>
        <dbReference type="EC" id="4.1.1.36"/>
    </reaction>
</comment>
<dbReference type="RefSeq" id="WP_053430929.1">
    <property type="nucleotide sequence ID" value="NZ_CP040441.1"/>
</dbReference>
<organism evidence="7">
    <name type="scientific">Halalkalibacterium halodurans</name>
    <name type="common">Bacillus halodurans</name>
    <dbReference type="NCBI Taxonomy" id="86665"/>
    <lineage>
        <taxon>Bacteria</taxon>
        <taxon>Bacillati</taxon>
        <taxon>Bacillota</taxon>
        <taxon>Bacilli</taxon>
        <taxon>Bacillales</taxon>
        <taxon>Bacillaceae</taxon>
        <taxon>Halalkalibacterium (ex Joshi et al. 2022)</taxon>
    </lineage>
</organism>
<dbReference type="AlphaFoldDB" id="A0A0M0KIP3"/>
<feature type="binding site" evidence="3">
    <location>
        <position position="323"/>
    </location>
    <ligand>
        <name>CTP</name>
        <dbReference type="ChEBI" id="CHEBI:37563"/>
    </ligand>
</feature>
<reference evidence="7" key="1">
    <citation type="submission" date="2015-08" db="EMBL/GenBank/DDBJ databases">
        <title>Complete DNA Sequence of Pseudomonas syringae pv. actinidiae, the Causal Agent of Kiwifruit Canker Disease.</title>
        <authorList>
            <person name="Rikkerink E.H.A."/>
            <person name="Fineran P.C."/>
        </authorList>
    </citation>
    <scope>NUCLEOTIDE SEQUENCE</scope>
    <source>
        <strain evidence="7">DSM 13666</strain>
    </source>
</reference>
<dbReference type="GO" id="GO:0004632">
    <property type="term" value="F:phosphopantothenate--cysteine ligase activity"/>
    <property type="evidence" value="ECO:0007669"/>
    <property type="project" value="UniProtKB-UniRule"/>
</dbReference>
<evidence type="ECO:0000259" key="6">
    <source>
        <dbReference type="Pfam" id="PF04127"/>
    </source>
</evidence>
<evidence type="ECO:0000256" key="3">
    <source>
        <dbReference type="HAMAP-Rule" id="MF_02225"/>
    </source>
</evidence>
<dbReference type="HAMAP" id="MF_02225">
    <property type="entry name" value="CoaBC"/>
    <property type="match status" value="1"/>
</dbReference>
<dbReference type="SUPFAM" id="SSF52507">
    <property type="entry name" value="Homo-oligomeric flavin-containing Cys decarboxylases, HFCD"/>
    <property type="match status" value="1"/>
</dbReference>
<dbReference type="InterPro" id="IPR036551">
    <property type="entry name" value="Flavin_trans-like"/>
</dbReference>
<keyword evidence="3 4" id="KW-0288">FMN</keyword>
<dbReference type="GO" id="GO:0071513">
    <property type="term" value="C:phosphopantothenoylcysteine decarboxylase complex"/>
    <property type="evidence" value="ECO:0007669"/>
    <property type="project" value="TreeGrafter"/>
</dbReference>
<gene>
    <name evidence="3" type="primary">coaBC</name>
    <name evidence="7" type="ORF">AMD02_07450</name>
</gene>
<dbReference type="InterPro" id="IPR007085">
    <property type="entry name" value="DNA/pantothenate-metab_flavo_C"/>
</dbReference>
<keyword evidence="1 3" id="KW-0210">Decarboxylase</keyword>
<keyword evidence="3 4" id="KW-0436">Ligase</keyword>
<feature type="region of interest" description="Phosphopantothenoylcysteine decarboxylase" evidence="3">
    <location>
        <begin position="1"/>
        <end position="190"/>
    </location>
</feature>
<comment type="caution">
    <text evidence="7">The sequence shown here is derived from an EMBL/GenBank/DDBJ whole genome shotgun (WGS) entry which is preliminary data.</text>
</comment>
<dbReference type="InterPro" id="IPR035929">
    <property type="entry name" value="CoaB-like_sf"/>
</dbReference>
<name>A0A0M0KIP3_ALKHA</name>
<evidence type="ECO:0000313" key="7">
    <source>
        <dbReference type="EMBL" id="KOO38715.1"/>
    </source>
</evidence>
<comment type="caution">
    <text evidence="3">Lacks conserved residue(s) required for the propagation of feature annotation.</text>
</comment>
<comment type="cofactor">
    <cofactor evidence="3">
        <name>Mg(2+)</name>
        <dbReference type="ChEBI" id="CHEBI:18420"/>
    </cofactor>
</comment>
<dbReference type="PATRIC" id="fig|136160.3.peg.1813"/>
<accession>A0A0M0KIP3</accession>
<evidence type="ECO:0000256" key="2">
    <source>
        <dbReference type="ARBA" id="ARBA00023239"/>
    </source>
</evidence>
<comment type="catalytic activity">
    <reaction evidence="3 4">
        <text>(R)-4'-phosphopantothenate + L-cysteine + CTP = N-[(R)-4-phosphopantothenoyl]-L-cysteine + CMP + diphosphate + H(+)</text>
        <dbReference type="Rhea" id="RHEA:19397"/>
        <dbReference type="ChEBI" id="CHEBI:10986"/>
        <dbReference type="ChEBI" id="CHEBI:15378"/>
        <dbReference type="ChEBI" id="CHEBI:33019"/>
        <dbReference type="ChEBI" id="CHEBI:35235"/>
        <dbReference type="ChEBI" id="CHEBI:37563"/>
        <dbReference type="ChEBI" id="CHEBI:59458"/>
        <dbReference type="ChEBI" id="CHEBI:60377"/>
        <dbReference type="EC" id="6.3.2.5"/>
    </reaction>
</comment>
<feature type="domain" description="Flavoprotein" evidence="5">
    <location>
        <begin position="5"/>
        <end position="175"/>
    </location>
</feature>
<keyword evidence="3 4" id="KW-0285">Flavoprotein</keyword>
<comment type="function">
    <text evidence="3">Catalyzes two sequential steps in the biosynthesis of coenzyme A. In the first step cysteine is conjugated to 4'-phosphopantothenate to form 4-phosphopantothenoylcysteine. In the second step the latter compound is decarboxylated to form 4'-phosphopantotheine.</text>
</comment>